<evidence type="ECO:0000256" key="4">
    <source>
        <dbReference type="ARBA" id="ARBA00038054"/>
    </source>
</evidence>
<feature type="domain" description="Flavin reductase like" evidence="5">
    <location>
        <begin position="19"/>
        <end position="174"/>
    </location>
</feature>
<evidence type="ECO:0000256" key="1">
    <source>
        <dbReference type="ARBA" id="ARBA00001917"/>
    </source>
</evidence>
<keyword evidence="2" id="KW-0285">Flavoprotein</keyword>
<dbReference type="RefSeq" id="WP_066515836.1">
    <property type="nucleotide sequence ID" value="NZ_AP017655.1"/>
</dbReference>
<dbReference type="SUPFAM" id="SSF50475">
    <property type="entry name" value="FMN-binding split barrel"/>
    <property type="match status" value="1"/>
</dbReference>
<gene>
    <name evidence="6" type="ORF">SCLO_1006210</name>
</gene>
<dbReference type="EMBL" id="AP017655">
    <property type="protein sequence ID" value="BAV63661.1"/>
    <property type="molecule type" value="Genomic_DNA"/>
</dbReference>
<dbReference type="AlphaFoldDB" id="A0A1E1EZM2"/>
<comment type="cofactor">
    <cofactor evidence="1">
        <name>FMN</name>
        <dbReference type="ChEBI" id="CHEBI:58210"/>
    </cofactor>
</comment>
<comment type="similarity">
    <text evidence="4">Belongs to the flavoredoxin family.</text>
</comment>
<sequence>MQFDMRSLPMATRYKIINSTITPRPIAWITTRSEAGIINAAPYSFFNAVGTEPPLIVLGLLKEPASRGLKNTATNIIATGEFVVNLVCEADADKMNQCSVDTPADVSEIDYAGIAVEPSVLVAPPRIATSPVSFECRKVAALDIGSFQTVMIGEIVMTHIQDEFISDRERVYLDTPAMKLIGRTHGSGWYVRNSDSFQMERPRYDPSRLAGGEDATDE</sequence>
<dbReference type="InterPro" id="IPR012349">
    <property type="entry name" value="Split_barrel_FMN-bd"/>
</dbReference>
<keyword evidence="3" id="KW-0288">FMN</keyword>
<organism evidence="6 7">
    <name type="scientific">Sphingobium cloacae</name>
    <dbReference type="NCBI Taxonomy" id="120107"/>
    <lineage>
        <taxon>Bacteria</taxon>
        <taxon>Pseudomonadati</taxon>
        <taxon>Pseudomonadota</taxon>
        <taxon>Alphaproteobacteria</taxon>
        <taxon>Sphingomonadales</taxon>
        <taxon>Sphingomonadaceae</taxon>
        <taxon>Sphingobium</taxon>
    </lineage>
</organism>
<dbReference type="GO" id="GO:0010181">
    <property type="term" value="F:FMN binding"/>
    <property type="evidence" value="ECO:0007669"/>
    <property type="project" value="InterPro"/>
</dbReference>
<dbReference type="InterPro" id="IPR002563">
    <property type="entry name" value="Flavin_Rdtase-like_dom"/>
</dbReference>
<dbReference type="Gene3D" id="2.30.110.10">
    <property type="entry name" value="Electron Transport, Fmn-binding Protein, Chain A"/>
    <property type="match status" value="1"/>
</dbReference>
<dbReference type="PANTHER" id="PTHR33798">
    <property type="entry name" value="FLAVOPROTEIN OXYGENASE"/>
    <property type="match status" value="1"/>
</dbReference>
<evidence type="ECO:0000313" key="6">
    <source>
        <dbReference type="EMBL" id="BAV63661.1"/>
    </source>
</evidence>
<dbReference type="KEGG" id="sclo:SCLO_1006210"/>
<evidence type="ECO:0000313" key="7">
    <source>
        <dbReference type="Proteomes" id="UP000218272"/>
    </source>
</evidence>
<protein>
    <recommendedName>
        <fullName evidence="5">Flavin reductase like domain-containing protein</fullName>
    </recommendedName>
</protein>
<dbReference type="OrthoDB" id="9783347at2"/>
<accession>A0A1E1EZM2</accession>
<dbReference type="GO" id="GO:0016646">
    <property type="term" value="F:oxidoreductase activity, acting on the CH-NH group of donors, NAD or NADP as acceptor"/>
    <property type="evidence" value="ECO:0007669"/>
    <property type="project" value="UniProtKB-ARBA"/>
</dbReference>
<proteinExistence type="inferred from homology"/>
<reference evidence="6 7" key="1">
    <citation type="submission" date="2016-10" db="EMBL/GenBank/DDBJ databases">
        <title>Complete Genome Sequence of the Nonylphenol-Degrading Bacterium Sphingobium cloacae JCM 10874T.</title>
        <authorList>
            <person name="Ootsuka M."/>
            <person name="Nishizawa T."/>
            <person name="Ohta H."/>
        </authorList>
    </citation>
    <scope>NUCLEOTIDE SEQUENCE [LARGE SCALE GENOMIC DNA]</scope>
    <source>
        <strain evidence="6 7">JCM 10874</strain>
    </source>
</reference>
<dbReference type="PANTHER" id="PTHR33798:SF5">
    <property type="entry name" value="FLAVIN REDUCTASE LIKE DOMAIN-CONTAINING PROTEIN"/>
    <property type="match status" value="1"/>
</dbReference>
<dbReference type="SMART" id="SM00903">
    <property type="entry name" value="Flavin_Reduct"/>
    <property type="match status" value="1"/>
</dbReference>
<dbReference type="Proteomes" id="UP000218272">
    <property type="component" value="Chromosome SCLO_1"/>
</dbReference>
<keyword evidence="7" id="KW-1185">Reference proteome</keyword>
<name>A0A1E1EZM2_9SPHN</name>
<evidence type="ECO:0000259" key="5">
    <source>
        <dbReference type="SMART" id="SM00903"/>
    </source>
</evidence>
<evidence type="ECO:0000256" key="2">
    <source>
        <dbReference type="ARBA" id="ARBA00022630"/>
    </source>
</evidence>
<evidence type="ECO:0000256" key="3">
    <source>
        <dbReference type="ARBA" id="ARBA00022643"/>
    </source>
</evidence>
<dbReference type="Pfam" id="PF01613">
    <property type="entry name" value="Flavin_Reduct"/>
    <property type="match status" value="1"/>
</dbReference>